<feature type="compositionally biased region" description="Basic and acidic residues" evidence="1">
    <location>
        <begin position="913"/>
        <end position="930"/>
    </location>
</feature>
<evidence type="ECO:0000313" key="3">
    <source>
        <dbReference type="EMBL" id="TWU34489.1"/>
    </source>
</evidence>
<feature type="compositionally biased region" description="Low complexity" evidence="1">
    <location>
        <begin position="597"/>
        <end position="609"/>
    </location>
</feature>
<organism evidence="3 4">
    <name type="scientific">Novipirellula artificiosorum</name>
    <dbReference type="NCBI Taxonomy" id="2528016"/>
    <lineage>
        <taxon>Bacteria</taxon>
        <taxon>Pseudomonadati</taxon>
        <taxon>Planctomycetota</taxon>
        <taxon>Planctomycetia</taxon>
        <taxon>Pirellulales</taxon>
        <taxon>Pirellulaceae</taxon>
        <taxon>Novipirellula</taxon>
    </lineage>
</organism>
<name>A0A5C6DHQ3_9BACT</name>
<feature type="region of interest" description="Disordered" evidence="1">
    <location>
        <begin position="1127"/>
        <end position="1157"/>
    </location>
</feature>
<feature type="compositionally biased region" description="Gly residues" evidence="1">
    <location>
        <begin position="1027"/>
        <end position="1036"/>
    </location>
</feature>
<keyword evidence="2" id="KW-1133">Transmembrane helix</keyword>
<reference evidence="3 4" key="1">
    <citation type="submission" date="2019-02" db="EMBL/GenBank/DDBJ databases">
        <title>Deep-cultivation of Planctomycetes and their phenomic and genomic characterization uncovers novel biology.</title>
        <authorList>
            <person name="Wiegand S."/>
            <person name="Jogler M."/>
            <person name="Boedeker C."/>
            <person name="Pinto D."/>
            <person name="Vollmers J."/>
            <person name="Rivas-Marin E."/>
            <person name="Kohn T."/>
            <person name="Peeters S.H."/>
            <person name="Heuer A."/>
            <person name="Rast P."/>
            <person name="Oberbeckmann S."/>
            <person name="Bunk B."/>
            <person name="Jeske O."/>
            <person name="Meyerdierks A."/>
            <person name="Storesund J.E."/>
            <person name="Kallscheuer N."/>
            <person name="Luecker S."/>
            <person name="Lage O.M."/>
            <person name="Pohl T."/>
            <person name="Merkel B.J."/>
            <person name="Hornburger P."/>
            <person name="Mueller R.-W."/>
            <person name="Bruemmer F."/>
            <person name="Labrenz M."/>
            <person name="Spormann A.M."/>
            <person name="Op Den Camp H."/>
            <person name="Overmann J."/>
            <person name="Amann R."/>
            <person name="Jetten M.S.M."/>
            <person name="Mascher T."/>
            <person name="Medema M.H."/>
            <person name="Devos D.P."/>
            <person name="Kaster A.-K."/>
            <person name="Ovreas L."/>
            <person name="Rohde M."/>
            <person name="Galperin M.Y."/>
            <person name="Jogler C."/>
        </authorList>
    </citation>
    <scope>NUCLEOTIDE SEQUENCE [LARGE SCALE GENOMIC DNA]</scope>
    <source>
        <strain evidence="3 4">Poly41</strain>
    </source>
</reference>
<dbReference type="EMBL" id="SJPV01000008">
    <property type="protein sequence ID" value="TWU34489.1"/>
    <property type="molecule type" value="Genomic_DNA"/>
</dbReference>
<protein>
    <submittedName>
        <fullName evidence="3">Uncharacterized protein</fullName>
    </submittedName>
</protein>
<feature type="compositionally biased region" description="Basic and acidic residues" evidence="1">
    <location>
        <begin position="751"/>
        <end position="771"/>
    </location>
</feature>
<dbReference type="RefSeq" id="WP_146528865.1">
    <property type="nucleotide sequence ID" value="NZ_SJPV01000008.1"/>
</dbReference>
<feature type="compositionally biased region" description="Gly residues" evidence="1">
    <location>
        <begin position="646"/>
        <end position="657"/>
    </location>
</feature>
<feature type="compositionally biased region" description="Low complexity" evidence="1">
    <location>
        <begin position="943"/>
        <end position="967"/>
    </location>
</feature>
<accession>A0A5C6DHQ3</accession>
<feature type="compositionally biased region" description="Polar residues" evidence="1">
    <location>
        <begin position="817"/>
        <end position="831"/>
    </location>
</feature>
<proteinExistence type="predicted"/>
<feature type="transmembrane region" description="Helical" evidence="2">
    <location>
        <begin position="170"/>
        <end position="189"/>
    </location>
</feature>
<feature type="compositionally biased region" description="Polar residues" evidence="1">
    <location>
        <begin position="996"/>
        <end position="1006"/>
    </location>
</feature>
<keyword evidence="4" id="KW-1185">Reference proteome</keyword>
<keyword evidence="2" id="KW-0812">Transmembrane</keyword>
<feature type="compositionally biased region" description="Low complexity" evidence="1">
    <location>
        <begin position="727"/>
        <end position="744"/>
    </location>
</feature>
<feature type="compositionally biased region" description="Polar residues" evidence="1">
    <location>
        <begin position="700"/>
        <end position="726"/>
    </location>
</feature>
<dbReference type="OrthoDB" id="257350at2"/>
<comment type="caution">
    <text evidence="3">The sequence shown here is derived from an EMBL/GenBank/DDBJ whole genome shotgun (WGS) entry which is preliminary data.</text>
</comment>
<evidence type="ECO:0000256" key="1">
    <source>
        <dbReference type="SAM" id="MobiDB-lite"/>
    </source>
</evidence>
<feature type="compositionally biased region" description="Low complexity" evidence="1">
    <location>
        <begin position="839"/>
        <end position="876"/>
    </location>
</feature>
<dbReference type="Proteomes" id="UP000319143">
    <property type="component" value="Unassembled WGS sequence"/>
</dbReference>
<feature type="region of interest" description="Disordered" evidence="1">
    <location>
        <begin position="527"/>
        <end position="546"/>
    </location>
</feature>
<feature type="compositionally biased region" description="Acidic residues" evidence="1">
    <location>
        <begin position="877"/>
        <end position="893"/>
    </location>
</feature>
<dbReference type="AlphaFoldDB" id="A0A5C6DHQ3"/>
<feature type="compositionally biased region" description="Polar residues" evidence="1">
    <location>
        <begin position="665"/>
        <end position="682"/>
    </location>
</feature>
<sequence length="1174" mass="124375">MSLSAPPTPGPTPASAPKAKSFDPVASLLDERISEAQNALWWAELVRGTLKTVLGSFAAIGAWVIFDQWVYSPGYLGRVLFFSLLVAWMVSRFFYRILPVLRSTIRPEYATRSIERDNPDMRQELTSYVTLHHQQDDSALRGKVIRSVGAHAANRLRQHDALPTEATGTLTWWIATALMMGVIVVYAFVSPKSSVQSARRLFSPIASIAPAKRVAIADVVPGNRDAIAGRSVAVSARVNGLRRDEPVWCRWQLADRTDEVELLYDAESGRHLGEISIDHSVSGVVPYWLVAGDDQAGPFRLRVQDVPVVAIESIRYAPPAYTGTRPHTSSSAAITGVDGTVVTIRARTNRAVEKAYVQFNPKPLGDSVNATAGTMEMAIDDMGMLVTASFPLRRVKERSAAVQLESYRIQVSDSGGQTNPTPIVYPIRVIADLAPEITIALPQQSPKDLSIEDQQVFEIHAADADFGLSRIDLEIRRGIDVLARPTLWQSDVGAKGNQIAIYRFRPIEHFLRVGDAVRVVAVAKDNRRDENDSKLEPNVTKTDPVELRITMSQPLPDQPDASDGVSAADDQPAVDPSSKEQQGESGGGASGGGEGAAGQQQAGDPQSGESGSGGSGNEGESQPSSPPQNGSDGSQDASENESQHDGQGGGSSNGGDAGSDRSHAESNASNQDQDGSGDSTGEPSMGEESPAEDGGETTPDDGSSNQNGTGASDSDSRGPPSQNSNASPSDPSSGGQPSGDPLSDNGSSQAPKHDGETIERIRDYLEKKRQEQAGGQAAKEESNQQGRPENDPAATPDTEGMPSEDAGTEQGEPPSDPRSSATENASGTSGDEGQPRQRNGNASQSSESANSARTGGDTADASQQSDSGSADAAQDSEQGDSEQGDSEQGDSEQGDSGQESESPDAGKPSGSDSLEKPDQPKGDSMAHDPQDPSPPGQSTPNPSADESSSAGADAASGSNTAAASAEGASREPAETSENSQAEPSESDERSEASRSQANEGQSTRSDPQSDERRSEDPRAAAAMPSQGSGGDGAGTEGGDETNDPPPPPDPVDLQYAKQATDMVLDYLEETRDEPDQALLEDLNWTEQDLRQFAERWKKVRNLDQANPIDPQTQRDFSETLESLGIRKPGKTTSQRREQADALRGLKDSGNRTPPPAAYRDAFEAFRRVIGRQTP</sequence>
<gene>
    <name evidence="3" type="ORF">Poly41_46370</name>
</gene>
<keyword evidence="2" id="KW-0472">Membrane</keyword>
<feature type="compositionally biased region" description="Acidic residues" evidence="1">
    <location>
        <begin position="689"/>
        <end position="699"/>
    </location>
</feature>
<feature type="compositionally biased region" description="Low complexity" evidence="1">
    <location>
        <begin position="618"/>
        <end position="635"/>
    </location>
</feature>
<feature type="compositionally biased region" description="Basic and acidic residues" evidence="1">
    <location>
        <begin position="1134"/>
        <end position="1149"/>
    </location>
</feature>
<feature type="compositionally biased region" description="Basic and acidic residues" evidence="1">
    <location>
        <begin position="1007"/>
        <end position="1018"/>
    </location>
</feature>
<evidence type="ECO:0000256" key="2">
    <source>
        <dbReference type="SAM" id="Phobius"/>
    </source>
</evidence>
<feature type="transmembrane region" description="Helical" evidence="2">
    <location>
        <begin position="75"/>
        <end position="95"/>
    </location>
</feature>
<feature type="region of interest" description="Disordered" evidence="1">
    <location>
        <begin position="552"/>
        <end position="1053"/>
    </location>
</feature>
<feature type="compositionally biased region" description="Gly residues" evidence="1">
    <location>
        <begin position="584"/>
        <end position="596"/>
    </location>
</feature>
<evidence type="ECO:0000313" key="4">
    <source>
        <dbReference type="Proteomes" id="UP000319143"/>
    </source>
</evidence>